<organism evidence="12 13">
    <name type="scientific">Tanticharoenia sakaeratensis NBRC 103193</name>
    <dbReference type="NCBI Taxonomy" id="1231623"/>
    <lineage>
        <taxon>Bacteria</taxon>
        <taxon>Pseudomonadati</taxon>
        <taxon>Pseudomonadota</taxon>
        <taxon>Alphaproteobacteria</taxon>
        <taxon>Acetobacterales</taxon>
        <taxon>Acetobacteraceae</taxon>
        <taxon>Tanticharoenia</taxon>
    </lineage>
</organism>
<evidence type="ECO:0000256" key="10">
    <source>
        <dbReference type="SAM" id="MobiDB-lite"/>
    </source>
</evidence>
<evidence type="ECO:0000256" key="7">
    <source>
        <dbReference type="ARBA" id="ARBA00023010"/>
    </source>
</evidence>
<evidence type="ECO:0000256" key="3">
    <source>
        <dbReference type="ARBA" id="ARBA00022475"/>
    </source>
</evidence>
<comment type="function">
    <text evidence="9">Part of the twin-arginine translocation (Tat) system that transports large folded proteins containing a characteristic twin-arginine motif in their signal peptide across membranes. Together with TatC, TatB is part of a receptor directly interacting with Tat signal peptides. TatB may form an oligomeric binding site that transiently accommodates folded Tat precursor proteins before their translocation.</text>
</comment>
<feature type="compositionally biased region" description="Pro residues" evidence="10">
    <location>
        <begin position="103"/>
        <end position="113"/>
    </location>
</feature>
<evidence type="ECO:0000256" key="2">
    <source>
        <dbReference type="ARBA" id="ARBA00022448"/>
    </source>
</evidence>
<dbReference type="NCBIfam" id="TIGR01410">
    <property type="entry name" value="tatB"/>
    <property type="match status" value="1"/>
</dbReference>
<dbReference type="Proteomes" id="UP000032679">
    <property type="component" value="Unassembled WGS sequence"/>
</dbReference>
<keyword evidence="2 9" id="KW-0813">Transport</keyword>
<dbReference type="GO" id="GO:0033281">
    <property type="term" value="C:TAT protein transport complex"/>
    <property type="evidence" value="ECO:0007669"/>
    <property type="project" value="UniProtKB-UniRule"/>
</dbReference>
<dbReference type="RefSeq" id="WP_048848733.1">
    <property type="nucleotide sequence ID" value="NZ_BALE01000017.1"/>
</dbReference>
<comment type="subunit">
    <text evidence="9">The Tat system comprises two distinct complexes: a TatABC complex, containing multiple copies of TatA, TatB and TatC subunits, and a separate TatA complex, containing only TatA subunits. Substrates initially bind to the TatABC complex, which probably triggers association of the separate TatA complex to form the active translocon.</text>
</comment>
<dbReference type="PRINTS" id="PR01506">
    <property type="entry name" value="TATBPROTEIN"/>
</dbReference>
<dbReference type="GO" id="GO:0043953">
    <property type="term" value="P:protein transport by the Tat complex"/>
    <property type="evidence" value="ECO:0007669"/>
    <property type="project" value="UniProtKB-UniRule"/>
</dbReference>
<evidence type="ECO:0000256" key="8">
    <source>
        <dbReference type="ARBA" id="ARBA00023136"/>
    </source>
</evidence>
<comment type="caution">
    <text evidence="12">The sequence shown here is derived from an EMBL/GenBank/DDBJ whole genome shotgun (WGS) entry which is preliminary data.</text>
</comment>
<keyword evidence="3 9" id="KW-1003">Cell membrane</keyword>
<dbReference type="EMBL" id="BALE01000017">
    <property type="protein sequence ID" value="GAN54196.1"/>
    <property type="molecule type" value="Genomic_DNA"/>
</dbReference>
<dbReference type="AlphaFoldDB" id="A0A0D6ML41"/>
<evidence type="ECO:0000256" key="9">
    <source>
        <dbReference type="HAMAP-Rule" id="MF_00237"/>
    </source>
</evidence>
<dbReference type="InterPro" id="IPR003369">
    <property type="entry name" value="TatA/B/E"/>
</dbReference>
<dbReference type="Pfam" id="PF02416">
    <property type="entry name" value="TatA_B_E"/>
    <property type="match status" value="1"/>
</dbReference>
<keyword evidence="5 9" id="KW-0653">Protein transport</keyword>
<dbReference type="Gene3D" id="1.20.5.3310">
    <property type="match status" value="1"/>
</dbReference>
<gene>
    <name evidence="9" type="primary">tatB</name>
    <name evidence="12" type="ORF">Tasa_017_079</name>
</gene>
<dbReference type="STRING" id="1231623.Tasa_017_079"/>
<evidence type="ECO:0000256" key="11">
    <source>
        <dbReference type="SAM" id="Phobius"/>
    </source>
</evidence>
<evidence type="ECO:0000256" key="6">
    <source>
        <dbReference type="ARBA" id="ARBA00022989"/>
    </source>
</evidence>
<evidence type="ECO:0000313" key="12">
    <source>
        <dbReference type="EMBL" id="GAN54196.1"/>
    </source>
</evidence>
<keyword evidence="13" id="KW-1185">Reference proteome</keyword>
<evidence type="ECO:0000256" key="4">
    <source>
        <dbReference type="ARBA" id="ARBA00022692"/>
    </source>
</evidence>
<feature type="transmembrane region" description="Helical" evidence="11">
    <location>
        <begin position="6"/>
        <end position="22"/>
    </location>
</feature>
<comment type="similarity">
    <text evidence="9">Belongs to the TatB family.</text>
</comment>
<sequence>MFDFNWSEIALIVIVALVFIGPKDMPVAIRTLGRGIRSLRRMASEFQTHVEDMVREADLGEAREQFRDLKRFDVRGQFMKAIDGDRTIRNSLDSLESERRDPAPAPGFTPPETMPVQPEATTTNVEPPRDEVTGPAILPPSVARRVYEDRKRHHAPSIVPPPRAIHAGHRVALETNDVR</sequence>
<keyword evidence="8 9" id="KW-0472">Membrane</keyword>
<comment type="subcellular location">
    <subcellularLocation>
        <location evidence="9">Cell membrane</location>
        <topology evidence="9">Single-pass membrane protein</topology>
    </subcellularLocation>
    <subcellularLocation>
        <location evidence="1">Membrane</location>
        <topology evidence="1">Single-pass membrane protein</topology>
    </subcellularLocation>
</comment>
<protein>
    <recommendedName>
        <fullName evidence="9">Sec-independent protein translocase protein TatB</fullName>
    </recommendedName>
</protein>
<reference evidence="12 13" key="1">
    <citation type="submission" date="2012-10" db="EMBL/GenBank/DDBJ databases">
        <title>Genome sequencing of Tanticharoenia sakaeratensis NBRC 103193.</title>
        <authorList>
            <person name="Azuma Y."/>
            <person name="Hadano H."/>
            <person name="Hirakawa H."/>
            <person name="Matsushita K."/>
        </authorList>
    </citation>
    <scope>NUCLEOTIDE SEQUENCE [LARGE SCALE GENOMIC DNA]</scope>
    <source>
        <strain evidence="12 13">NBRC 103193</strain>
    </source>
</reference>
<evidence type="ECO:0000256" key="1">
    <source>
        <dbReference type="ARBA" id="ARBA00004167"/>
    </source>
</evidence>
<proteinExistence type="inferred from homology"/>
<dbReference type="InterPro" id="IPR018448">
    <property type="entry name" value="TatB"/>
</dbReference>
<evidence type="ECO:0000313" key="13">
    <source>
        <dbReference type="Proteomes" id="UP000032679"/>
    </source>
</evidence>
<keyword evidence="4 9" id="KW-0812">Transmembrane</keyword>
<name>A0A0D6ML41_9PROT</name>
<dbReference type="PANTHER" id="PTHR33162">
    <property type="entry name" value="SEC-INDEPENDENT PROTEIN TRANSLOCASE PROTEIN TATA, CHLOROPLASTIC"/>
    <property type="match status" value="1"/>
</dbReference>
<evidence type="ECO:0000256" key="5">
    <source>
        <dbReference type="ARBA" id="ARBA00022927"/>
    </source>
</evidence>
<dbReference type="PANTHER" id="PTHR33162:SF1">
    <property type="entry name" value="SEC-INDEPENDENT PROTEIN TRANSLOCASE PROTEIN TATA, CHLOROPLASTIC"/>
    <property type="match status" value="1"/>
</dbReference>
<feature type="region of interest" description="Disordered" evidence="10">
    <location>
        <begin position="93"/>
        <end position="179"/>
    </location>
</feature>
<accession>A0A0D6ML41</accession>
<dbReference type="GO" id="GO:0008320">
    <property type="term" value="F:protein transmembrane transporter activity"/>
    <property type="evidence" value="ECO:0007669"/>
    <property type="project" value="UniProtKB-UniRule"/>
</dbReference>
<dbReference type="OrthoDB" id="7206969at2"/>
<dbReference type="HAMAP" id="MF_00237">
    <property type="entry name" value="TatB"/>
    <property type="match status" value="1"/>
</dbReference>
<keyword evidence="6 9" id="KW-1133">Transmembrane helix</keyword>
<keyword evidence="7 9" id="KW-0811">Translocation</keyword>